<accession>A0A0G0JE77</accession>
<gene>
    <name evidence="3" type="ORF">US86_C0007G0018</name>
</gene>
<reference evidence="3 4" key="1">
    <citation type="journal article" date="2015" name="Nature">
        <title>rRNA introns, odd ribosomes, and small enigmatic genomes across a large radiation of phyla.</title>
        <authorList>
            <person name="Brown C.T."/>
            <person name="Hug L.A."/>
            <person name="Thomas B.C."/>
            <person name="Sharon I."/>
            <person name="Castelle C.J."/>
            <person name="Singh A."/>
            <person name="Wilkins M.J."/>
            <person name="Williams K.H."/>
            <person name="Banfield J.F."/>
        </authorList>
    </citation>
    <scope>NUCLEOTIDE SEQUENCE [LARGE SCALE GENOMIC DNA]</scope>
</reference>
<evidence type="ECO:0000313" key="3">
    <source>
        <dbReference type="EMBL" id="KKQ65973.1"/>
    </source>
</evidence>
<comment type="caution">
    <text evidence="3">The sequence shown here is derived from an EMBL/GenBank/DDBJ whole genome shotgun (WGS) entry which is preliminary data.</text>
</comment>
<feature type="signal peptide" evidence="2">
    <location>
        <begin position="1"/>
        <end position="27"/>
    </location>
</feature>
<dbReference type="EMBL" id="LBUP01000007">
    <property type="protein sequence ID" value="KKQ65973.1"/>
    <property type="molecule type" value="Genomic_DNA"/>
</dbReference>
<feature type="compositionally biased region" description="Polar residues" evidence="1">
    <location>
        <begin position="350"/>
        <end position="359"/>
    </location>
</feature>
<keyword evidence="2" id="KW-0732">Signal</keyword>
<feature type="region of interest" description="Disordered" evidence="1">
    <location>
        <begin position="350"/>
        <end position="371"/>
    </location>
</feature>
<evidence type="ECO:0000256" key="1">
    <source>
        <dbReference type="SAM" id="MobiDB-lite"/>
    </source>
</evidence>
<dbReference type="AlphaFoldDB" id="A0A0G0JE77"/>
<evidence type="ECO:0000256" key="2">
    <source>
        <dbReference type="SAM" id="SignalP"/>
    </source>
</evidence>
<proteinExistence type="predicted"/>
<sequence>MISKMRIASAVSAGALLLSSFASTAFATTTSTSLEISDNGSFSESAIISKTEKDDTVVQDSNARISNTLDASANSGGNTASFNTNGGTSIDTGNATTLVDVENKTGLNVANVEGCCVGNQTAQISDNGAYADSFIKLKNDTDTNVFQSSNAWIDNNLWADSNTGGNATKFNTGGNNDISTGNATTGVFATNLANANIAKVGSGYKLGGAGSVQARILDNGAFSDSTIKVLNDQDTTVVQDSNAWFSNFVWAKSNTGYNKAKYNTGGSNSIWTGNAHTLVDLVNKANFNWVSTDCGCVTNLSAKVAGNGSFSDSAIFAVLDNERQIFQGAEGSLADFFNWVDSDASSGWNKASSNTGSSHSDPEISTGHARSEQVVSNKANVNIVGRLAALPHFSFGFDLSPLISFLH</sequence>
<evidence type="ECO:0000313" key="4">
    <source>
        <dbReference type="Proteomes" id="UP000034235"/>
    </source>
</evidence>
<organism evidence="3 4">
    <name type="scientific">Candidatus Daviesbacteria bacterium GW2011_GWA2_38_24</name>
    <dbReference type="NCBI Taxonomy" id="1618422"/>
    <lineage>
        <taxon>Bacteria</taxon>
        <taxon>Candidatus Daviesiibacteriota</taxon>
    </lineage>
</organism>
<name>A0A0G0JE77_9BACT</name>
<protein>
    <submittedName>
        <fullName evidence="3">Uncharacterized protein</fullName>
    </submittedName>
</protein>
<dbReference type="Proteomes" id="UP000034235">
    <property type="component" value="Unassembled WGS sequence"/>
</dbReference>
<feature type="chain" id="PRO_5002532902" evidence="2">
    <location>
        <begin position="28"/>
        <end position="407"/>
    </location>
</feature>